<evidence type="ECO:0000313" key="8">
    <source>
        <dbReference type="Proteomes" id="UP001629953"/>
    </source>
</evidence>
<feature type="transmembrane region" description="Helical" evidence="6">
    <location>
        <begin position="6"/>
        <end position="27"/>
    </location>
</feature>
<organism evidence="7 8">
    <name type="scientific">Celerinatantimonas yamalensis</name>
    <dbReference type="NCBI Taxonomy" id="559956"/>
    <lineage>
        <taxon>Bacteria</taxon>
        <taxon>Pseudomonadati</taxon>
        <taxon>Pseudomonadota</taxon>
        <taxon>Gammaproteobacteria</taxon>
        <taxon>Celerinatantimonadaceae</taxon>
        <taxon>Celerinatantimonas</taxon>
    </lineage>
</organism>
<keyword evidence="3 6" id="KW-0812">Transmembrane</keyword>
<evidence type="ECO:0000256" key="4">
    <source>
        <dbReference type="ARBA" id="ARBA00022989"/>
    </source>
</evidence>
<name>A0ABW9G2P6_9GAMM</name>
<dbReference type="PANTHER" id="PTHR30086:SF19">
    <property type="entry name" value="THREONINE EFFLUX PROTEIN"/>
    <property type="match status" value="1"/>
</dbReference>
<evidence type="ECO:0000256" key="3">
    <source>
        <dbReference type="ARBA" id="ARBA00022692"/>
    </source>
</evidence>
<evidence type="ECO:0000256" key="6">
    <source>
        <dbReference type="SAM" id="Phobius"/>
    </source>
</evidence>
<dbReference type="PANTHER" id="PTHR30086">
    <property type="entry name" value="ARGININE EXPORTER PROTEIN ARGO"/>
    <property type="match status" value="1"/>
</dbReference>
<keyword evidence="8" id="KW-1185">Reference proteome</keyword>
<evidence type="ECO:0000313" key="7">
    <source>
        <dbReference type="EMBL" id="MFM2483808.1"/>
    </source>
</evidence>
<reference evidence="7 8" key="1">
    <citation type="journal article" date="2013" name="Int. J. Syst. Evol. Microbiol.">
        <title>Celerinatantimonas yamalensis sp. nov., a cold-adapted diazotrophic bacterium from a cold permafrost brine.</title>
        <authorList>
            <person name="Shcherbakova V."/>
            <person name="Chuvilskaya N."/>
            <person name="Rivkina E."/>
            <person name="Demidov N."/>
            <person name="Uchaeva V."/>
            <person name="Suetin S."/>
            <person name="Suzina N."/>
            <person name="Gilichinsky D."/>
        </authorList>
    </citation>
    <scope>NUCLEOTIDE SEQUENCE [LARGE SCALE GENOMIC DNA]</scope>
    <source>
        <strain evidence="7 8">C7</strain>
    </source>
</reference>
<keyword evidence="2" id="KW-1003">Cell membrane</keyword>
<dbReference type="InterPro" id="IPR001123">
    <property type="entry name" value="LeuE-type"/>
</dbReference>
<comment type="caution">
    <text evidence="7">The sequence shown here is derived from an EMBL/GenBank/DDBJ whole genome shotgun (WGS) entry which is preliminary data.</text>
</comment>
<evidence type="ECO:0000256" key="1">
    <source>
        <dbReference type="ARBA" id="ARBA00004651"/>
    </source>
</evidence>
<feature type="transmembrane region" description="Helical" evidence="6">
    <location>
        <begin position="39"/>
        <end position="63"/>
    </location>
</feature>
<protein>
    <submittedName>
        <fullName evidence="7">LysE family translocator</fullName>
    </submittedName>
</protein>
<accession>A0ABW9G2P6</accession>
<feature type="transmembrane region" description="Helical" evidence="6">
    <location>
        <begin position="185"/>
        <end position="204"/>
    </location>
</feature>
<dbReference type="RefSeq" id="WP_408621964.1">
    <property type="nucleotide sequence ID" value="NZ_JBEQCT010000001.1"/>
</dbReference>
<keyword evidence="4 6" id="KW-1133">Transmembrane helix</keyword>
<keyword evidence="5 6" id="KW-0472">Membrane</keyword>
<dbReference type="EMBL" id="JBEQCT010000001">
    <property type="protein sequence ID" value="MFM2483808.1"/>
    <property type="molecule type" value="Genomic_DNA"/>
</dbReference>
<proteinExistence type="predicted"/>
<evidence type="ECO:0000256" key="5">
    <source>
        <dbReference type="ARBA" id="ARBA00023136"/>
    </source>
</evidence>
<sequence length="206" mass="23155">MNTSMIFLSIATIWGMAVVTPGANFFITVKYAIIKSRINLLFCIIGICSGTLFWASFGAYGLVNIFSSWPITYVVIKYIGGGYLIYLGIKSIISTSINNDDIKLTQENNWFDNYLNGLFTNISNPKTPIFIASIFAVSFPKSMPSMFLVYIILEMVIISFAWYSLVGLFFSSRRSKLIFRHFNNHIKIISGIIFILFGLGVIIVEA</sequence>
<feature type="transmembrane region" description="Helical" evidence="6">
    <location>
        <begin position="69"/>
        <end position="89"/>
    </location>
</feature>
<dbReference type="Pfam" id="PF01810">
    <property type="entry name" value="LysE"/>
    <property type="match status" value="1"/>
</dbReference>
<evidence type="ECO:0000256" key="2">
    <source>
        <dbReference type="ARBA" id="ARBA00022475"/>
    </source>
</evidence>
<comment type="subcellular location">
    <subcellularLocation>
        <location evidence="1">Cell membrane</location>
        <topology evidence="1">Multi-pass membrane protein</topology>
    </subcellularLocation>
</comment>
<feature type="transmembrane region" description="Helical" evidence="6">
    <location>
        <begin position="147"/>
        <end position="165"/>
    </location>
</feature>
<dbReference type="Proteomes" id="UP001629953">
    <property type="component" value="Unassembled WGS sequence"/>
</dbReference>
<gene>
    <name evidence="7" type="ORF">ABUE30_01800</name>
</gene>